<comment type="subunit">
    <text evidence="2">Homodimer.</text>
</comment>
<comment type="cofactor">
    <cofactor evidence="14">
        <name>Mg(2+)</name>
        <dbReference type="ChEBI" id="CHEBI:18420"/>
    </cofactor>
    <text evidence="14">Binds 1 Mg(2+) ion per subunit. Can also utilize other divalent metal cations, such as Ca(2+), Mn(2+) and Co(2+).</text>
</comment>
<dbReference type="PANTHER" id="PTHR43522">
    <property type="entry name" value="TRANSKETOLASE"/>
    <property type="match status" value="1"/>
</dbReference>
<reference evidence="17" key="1">
    <citation type="submission" date="2020-10" db="EMBL/GenBank/DDBJ databases">
        <authorList>
            <person name="Gilroy R."/>
        </authorList>
    </citation>
    <scope>NUCLEOTIDE SEQUENCE</scope>
    <source>
        <strain evidence="17">CHK160-1198</strain>
    </source>
</reference>
<comment type="cofactor">
    <cofactor evidence="13">
        <name>thiamine diphosphate</name>
        <dbReference type="ChEBI" id="CHEBI:58937"/>
    </cofactor>
    <text evidence="13">Binds 1 thiamine pyrophosphate per subunit. During the reaction, the substrate forms a covalent intermediate with the cofactor.</text>
</comment>
<evidence type="ECO:0000256" key="10">
    <source>
        <dbReference type="NCBIfam" id="TIGR00232"/>
    </source>
</evidence>
<dbReference type="InterPro" id="IPR049557">
    <property type="entry name" value="Transketolase_CS"/>
</dbReference>
<reference evidence="17" key="2">
    <citation type="journal article" date="2021" name="PeerJ">
        <title>Extensive microbial diversity within the chicken gut microbiome revealed by metagenomics and culture.</title>
        <authorList>
            <person name="Gilroy R."/>
            <person name="Ravi A."/>
            <person name="Getino M."/>
            <person name="Pursley I."/>
            <person name="Horton D.L."/>
            <person name="Alikhan N.F."/>
            <person name="Baker D."/>
            <person name="Gharbi K."/>
            <person name="Hall N."/>
            <person name="Watson M."/>
            <person name="Adriaenssens E.M."/>
            <person name="Foster-Nyarko E."/>
            <person name="Jarju S."/>
            <person name="Secka A."/>
            <person name="Antonio M."/>
            <person name="Oren A."/>
            <person name="Chaudhuri R.R."/>
            <person name="La Ragione R."/>
            <person name="Hildebrand F."/>
            <person name="Pallen M.J."/>
        </authorList>
    </citation>
    <scope>NUCLEOTIDE SEQUENCE</scope>
    <source>
        <strain evidence="17">CHK160-1198</strain>
    </source>
</reference>
<dbReference type="Gene3D" id="3.40.50.920">
    <property type="match status" value="1"/>
</dbReference>
<feature type="binding site" evidence="12">
    <location>
        <position position="518"/>
    </location>
    <ligand>
        <name>substrate</name>
    </ligand>
</feature>
<dbReference type="FunFam" id="3.40.50.920:FF:000003">
    <property type="entry name" value="Transketolase"/>
    <property type="match status" value="1"/>
</dbReference>
<dbReference type="InterPro" id="IPR005474">
    <property type="entry name" value="Transketolase_N"/>
</dbReference>
<dbReference type="Gene3D" id="3.40.50.970">
    <property type="match status" value="2"/>
</dbReference>
<evidence type="ECO:0000256" key="15">
    <source>
        <dbReference type="PIRSR" id="PIRSR605478-5"/>
    </source>
</evidence>
<evidence type="ECO:0000256" key="9">
    <source>
        <dbReference type="ARBA" id="ARBA00049473"/>
    </source>
</evidence>
<feature type="binding site" evidence="14">
    <location>
        <position position="156"/>
    </location>
    <ligand>
        <name>Mg(2+)</name>
        <dbReference type="ChEBI" id="CHEBI:18420"/>
    </ligand>
</feature>
<evidence type="ECO:0000256" key="6">
    <source>
        <dbReference type="ARBA" id="ARBA00022723"/>
    </source>
</evidence>
<dbReference type="NCBIfam" id="TIGR00232">
    <property type="entry name" value="tktlase_bact"/>
    <property type="match status" value="1"/>
</dbReference>
<feature type="binding site" evidence="12">
    <location>
        <position position="27"/>
    </location>
    <ligand>
        <name>substrate</name>
    </ligand>
</feature>
<feature type="binding site" evidence="12">
    <location>
        <position position="355"/>
    </location>
    <ligand>
        <name>substrate</name>
    </ligand>
</feature>
<feature type="binding site" evidence="13">
    <location>
        <position position="435"/>
    </location>
    <ligand>
        <name>thiamine diphosphate</name>
        <dbReference type="ChEBI" id="CHEBI:58937"/>
    </ligand>
</feature>
<evidence type="ECO:0000256" key="5">
    <source>
        <dbReference type="ARBA" id="ARBA00022679"/>
    </source>
</evidence>
<feature type="binding site" evidence="14">
    <location>
        <position position="188"/>
    </location>
    <ligand>
        <name>Mg(2+)</name>
        <dbReference type="ChEBI" id="CHEBI:18420"/>
    </ligand>
</feature>
<dbReference type="CDD" id="cd07033">
    <property type="entry name" value="TPP_PYR_DXS_TK_like"/>
    <property type="match status" value="1"/>
</dbReference>
<accession>A0A9D1SLE7</accession>
<evidence type="ECO:0000256" key="2">
    <source>
        <dbReference type="ARBA" id="ARBA00011738"/>
    </source>
</evidence>
<feature type="binding site" evidence="12">
    <location>
        <position position="467"/>
    </location>
    <ligand>
        <name>substrate</name>
    </ligand>
</feature>
<dbReference type="PROSITE" id="PS00801">
    <property type="entry name" value="TRANSKETOLASE_1"/>
    <property type="match status" value="1"/>
</dbReference>
<evidence type="ECO:0000313" key="17">
    <source>
        <dbReference type="EMBL" id="HIU63922.1"/>
    </source>
</evidence>
<dbReference type="AlphaFoldDB" id="A0A9D1SLE7"/>
<keyword evidence="5 17" id="KW-0808">Transferase</keyword>
<dbReference type="Pfam" id="PF00456">
    <property type="entry name" value="Transketolase_N"/>
    <property type="match status" value="1"/>
</dbReference>
<feature type="binding site" evidence="13">
    <location>
        <position position="261"/>
    </location>
    <ligand>
        <name>thiamine diphosphate</name>
        <dbReference type="ChEBI" id="CHEBI:58937"/>
    </ligand>
</feature>
<dbReference type="InterPro" id="IPR029061">
    <property type="entry name" value="THDP-binding"/>
</dbReference>
<dbReference type="PANTHER" id="PTHR43522:SF2">
    <property type="entry name" value="TRANSKETOLASE 1-RELATED"/>
    <property type="match status" value="1"/>
</dbReference>
<dbReference type="Proteomes" id="UP000824099">
    <property type="component" value="Unassembled WGS sequence"/>
</dbReference>
<evidence type="ECO:0000256" key="12">
    <source>
        <dbReference type="PIRSR" id="PIRSR605478-2"/>
    </source>
</evidence>
<dbReference type="CDD" id="cd02012">
    <property type="entry name" value="TPP_TK"/>
    <property type="match status" value="1"/>
</dbReference>
<name>A0A9D1SLE7_9FIRM</name>
<evidence type="ECO:0000256" key="13">
    <source>
        <dbReference type="PIRSR" id="PIRSR605478-3"/>
    </source>
</evidence>
<evidence type="ECO:0000256" key="1">
    <source>
        <dbReference type="ARBA" id="ARBA00007131"/>
    </source>
</evidence>
<keyword evidence="8 13" id="KW-0786">Thiamine pyrophosphate</keyword>
<feature type="binding site" evidence="12">
    <location>
        <position position="471"/>
    </location>
    <ligand>
        <name>substrate</name>
    </ligand>
</feature>
<feature type="binding site" evidence="13">
    <location>
        <position position="67"/>
    </location>
    <ligand>
        <name>thiamine diphosphate</name>
        <dbReference type="ChEBI" id="CHEBI:58937"/>
    </ligand>
</feature>
<feature type="binding site" evidence="13">
    <location>
        <position position="157"/>
    </location>
    <ligand>
        <name>thiamine diphosphate</name>
        <dbReference type="ChEBI" id="CHEBI:58937"/>
    </ligand>
</feature>
<dbReference type="FunFam" id="3.40.50.970:FF:000003">
    <property type="entry name" value="Transketolase"/>
    <property type="match status" value="1"/>
</dbReference>
<dbReference type="GO" id="GO:0046872">
    <property type="term" value="F:metal ion binding"/>
    <property type="evidence" value="ECO:0007669"/>
    <property type="project" value="UniProtKB-KW"/>
</dbReference>
<feature type="binding site" evidence="12">
    <location>
        <position position="459"/>
    </location>
    <ligand>
        <name>substrate</name>
    </ligand>
</feature>
<evidence type="ECO:0000256" key="14">
    <source>
        <dbReference type="PIRSR" id="PIRSR605478-4"/>
    </source>
</evidence>
<feature type="binding site" evidence="12">
    <location>
        <position position="382"/>
    </location>
    <ligand>
        <name>substrate</name>
    </ligand>
</feature>
<comment type="caution">
    <text evidence="17">The sequence shown here is derived from an EMBL/GenBank/DDBJ whole genome shotgun (WGS) entry which is preliminary data.</text>
</comment>
<keyword evidence="6 14" id="KW-0479">Metal-binding</keyword>
<feature type="site" description="Important for catalytic activity" evidence="15">
    <location>
        <position position="261"/>
    </location>
</feature>
<sequence length="661" mass="71407">MKTIDRTAISTLRFLSVDAVEKAKSGHPGFPLGVAPLMYTLWDKFISYNPKDPAWFNRDRFVLSSGHGSALLYSMLHLAGFDLSLADLKEFRQWESKTAGHPEYGMTPGVEASTGPIGHGFAMAVGMAIAEEMLAAQYNRDGFKIIDHYTYGICSDGDLMEGVASEAASLAGTLALGKLIMLYDDNKITIEGNTEIAFREDVGARFAAYGWQVLRVDNAEEIDVIVEKIAEGQAETNKPTLVIVRTHIGWGSPKQDSAAAHGEPLGSDALAKTKEQAGWPLDQTFFVPEEVHTYFEAKHELCAQKQAVSEELLAAYTKCYPKEAAELSARLQGDVALDLDSLLETFAKTAKTSTREASGEVLQKLAALLPGLVGGSADLGPSNKTDIKGASCFSAENRNARLLHFGVREHAMGKILNGIALHGGFIPYGGTFLVFSDFMRPALRMAALMGIRSIFVFTHDSIALGEDGPTHQPIEQTMSLRLIPELCVMRPADALETAAAWQIACLNKHKPTALLLSRQKLPVLNDKVAVVAKGVARGAYLLSPAATDATCVLLAAGSEVHLALAAQEELAQEGIGVNVVSMPAWDLFEQQAPEYKEQLLPSNLPKLAIEAGVTLGWSRYTGTEANVIGINKFGASAPGDVVYEKYGFTVEHVIKRVKELL</sequence>
<feature type="site" description="Important for catalytic activity" evidence="15">
    <location>
        <position position="27"/>
    </location>
</feature>
<dbReference type="SUPFAM" id="SSF52518">
    <property type="entry name" value="Thiamin diphosphate-binding fold (THDP-binding)"/>
    <property type="match status" value="2"/>
</dbReference>
<dbReference type="GO" id="GO:0004802">
    <property type="term" value="F:transketolase activity"/>
    <property type="evidence" value="ECO:0007669"/>
    <property type="project" value="UniProtKB-UniRule"/>
</dbReference>
<feature type="active site" description="Proton donor" evidence="11">
    <location>
        <position position="409"/>
    </location>
</feature>
<organism evidence="17 18">
    <name type="scientific">Candidatus Avacidaminococcus intestinavium</name>
    <dbReference type="NCBI Taxonomy" id="2840684"/>
    <lineage>
        <taxon>Bacteria</taxon>
        <taxon>Bacillati</taxon>
        <taxon>Bacillota</taxon>
        <taxon>Negativicutes</taxon>
        <taxon>Acidaminococcales</taxon>
        <taxon>Acidaminococcaceae</taxon>
        <taxon>Acidaminococcaceae incertae sedis</taxon>
        <taxon>Candidatus Avacidaminococcus</taxon>
    </lineage>
</organism>
<evidence type="ECO:0000256" key="3">
    <source>
        <dbReference type="ARBA" id="ARBA00013152"/>
    </source>
</evidence>
<dbReference type="InterPro" id="IPR009014">
    <property type="entry name" value="Transketo_C/PFOR_II"/>
</dbReference>
<dbReference type="InterPro" id="IPR005478">
    <property type="entry name" value="Transketolase_bac-like"/>
</dbReference>
<dbReference type="SUPFAM" id="SSF52922">
    <property type="entry name" value="TK C-terminal domain-like"/>
    <property type="match status" value="1"/>
</dbReference>
<feature type="domain" description="Transketolase-like pyrimidine-binding" evidence="16">
    <location>
        <begin position="352"/>
        <end position="523"/>
    </location>
</feature>
<evidence type="ECO:0000256" key="4">
    <source>
        <dbReference type="ARBA" id="ARBA00016662"/>
    </source>
</evidence>
<dbReference type="GO" id="GO:0006098">
    <property type="term" value="P:pentose-phosphate shunt"/>
    <property type="evidence" value="ECO:0007669"/>
    <property type="project" value="TreeGrafter"/>
</dbReference>
<dbReference type="Pfam" id="PF22613">
    <property type="entry name" value="Transketolase_C_1"/>
    <property type="match status" value="1"/>
</dbReference>
<feature type="binding site" evidence="13">
    <location>
        <position position="186"/>
    </location>
    <ligand>
        <name>thiamine diphosphate</name>
        <dbReference type="ChEBI" id="CHEBI:58937"/>
    </ligand>
</feature>
<evidence type="ECO:0000256" key="11">
    <source>
        <dbReference type="PIRSR" id="PIRSR605478-1"/>
    </source>
</evidence>
<feature type="binding site" evidence="14">
    <location>
        <position position="186"/>
    </location>
    <ligand>
        <name>Mg(2+)</name>
        <dbReference type="ChEBI" id="CHEBI:18420"/>
    </ligand>
</feature>
<evidence type="ECO:0000313" key="18">
    <source>
        <dbReference type="Proteomes" id="UP000824099"/>
    </source>
</evidence>
<evidence type="ECO:0000256" key="7">
    <source>
        <dbReference type="ARBA" id="ARBA00022842"/>
    </source>
</evidence>
<dbReference type="EMBL" id="DVNI01000038">
    <property type="protein sequence ID" value="HIU63922.1"/>
    <property type="molecule type" value="Genomic_DNA"/>
</dbReference>
<dbReference type="InterPro" id="IPR055152">
    <property type="entry name" value="Transketolase-like_C_2"/>
</dbReference>
<dbReference type="FunFam" id="3.40.50.970:FF:000004">
    <property type="entry name" value="Transketolase"/>
    <property type="match status" value="1"/>
</dbReference>
<evidence type="ECO:0000256" key="8">
    <source>
        <dbReference type="ARBA" id="ARBA00023052"/>
    </source>
</evidence>
<protein>
    <recommendedName>
        <fullName evidence="4 10">Transketolase</fullName>
        <ecNumber evidence="3 10">2.2.1.1</ecNumber>
    </recommendedName>
</protein>
<dbReference type="EC" id="2.2.1.1" evidence="3 10"/>
<keyword evidence="7 14" id="KW-0460">Magnesium</keyword>
<comment type="catalytic activity">
    <reaction evidence="9">
        <text>D-sedoheptulose 7-phosphate + D-glyceraldehyde 3-phosphate = aldehydo-D-ribose 5-phosphate + D-xylulose 5-phosphate</text>
        <dbReference type="Rhea" id="RHEA:10508"/>
        <dbReference type="ChEBI" id="CHEBI:57483"/>
        <dbReference type="ChEBI" id="CHEBI:57737"/>
        <dbReference type="ChEBI" id="CHEBI:58273"/>
        <dbReference type="ChEBI" id="CHEBI:59776"/>
        <dbReference type="EC" id="2.2.1.1"/>
    </reaction>
</comment>
<evidence type="ECO:0000259" key="16">
    <source>
        <dbReference type="SMART" id="SM00861"/>
    </source>
</evidence>
<dbReference type="SMART" id="SM00861">
    <property type="entry name" value="Transket_pyr"/>
    <property type="match status" value="1"/>
</dbReference>
<dbReference type="GO" id="GO:0005829">
    <property type="term" value="C:cytosol"/>
    <property type="evidence" value="ECO:0007669"/>
    <property type="project" value="TreeGrafter"/>
</dbReference>
<proteinExistence type="inferred from homology"/>
<gene>
    <name evidence="17" type="primary">tkt</name>
    <name evidence="17" type="ORF">IAB06_02605</name>
</gene>
<feature type="binding site" evidence="12">
    <location>
        <position position="261"/>
    </location>
    <ligand>
        <name>substrate</name>
    </ligand>
</feature>
<dbReference type="Pfam" id="PF02779">
    <property type="entry name" value="Transket_pyr"/>
    <property type="match status" value="1"/>
</dbReference>
<dbReference type="InterPro" id="IPR005475">
    <property type="entry name" value="Transketolase-like_Pyr-bd"/>
</dbReference>
<dbReference type="InterPro" id="IPR033247">
    <property type="entry name" value="Transketolase_fam"/>
</dbReference>
<comment type="similarity">
    <text evidence="1">Belongs to the transketolase family.</text>
</comment>